<keyword evidence="2 8" id="KW-0813">Transport</keyword>
<dbReference type="InterPro" id="IPR013099">
    <property type="entry name" value="K_chnl_dom"/>
</dbReference>
<name>A0A5M6C0M4_9TREE</name>
<evidence type="ECO:0000256" key="2">
    <source>
        <dbReference type="ARBA" id="ARBA00022448"/>
    </source>
</evidence>
<feature type="region of interest" description="Disordered" evidence="9">
    <location>
        <begin position="1"/>
        <end position="44"/>
    </location>
</feature>
<sequence>MGMGRRHAVEKRKRNSKKQRDAESGAEQAVHPTENKGGEEDDRDVGHLKTWPRYLIRRSHIRSIAKYCPLVSAILAPLSTLMDIPALSQHWYIRDGVAQPDFKTSIVLSAIGLALNVIANVLLVVRFSSKAPFWVNHSTKWSLLFWILKTVVAVANLITFGILSRNQPAYSYSEGFWCAVVSVIVAGIISITLTLHYFEAFGSDKHDTSDVRAEGKKFILSVQLFMAILSIQSLVFCKIENWTYADGIYFSVQTALTIGYGDYHPLTTAGKVLVFPFSVLTISQLGNEIALIIGFISSRADERRNKWRRRYEGAMHREATAVRPRASLTEEMALIHQINAREETMNQLYDLLWSVLALIVFWVIGATAFSQIEGWAYGDAVYVCIILSLTIGFGDFTPATAGGKIVFIVYALMAVPIVTSFAVQTITGMLSTYSERGSAREAFIAEQKRTPEAFAPHSDFVLRYHESYGDTRKRLMGPQVDHPADQGETAESIAERRPKGDESGDDQDGYPVSSEKPFEDGVESEPTVVGEDERRQSRSGRNEKEETPDDGPATPGEKEIEEDFKRVKEVMKEKPAARGEQEAQSTTNDHEDCGEDTGEMEKNERQLEVDMLKQLLQRTIRLEAEARQMLLDSMEQGVARTLLLADRNVQIRDVRALRGDHANVLAMWEGESHQAEHDQEKANAVIDADQVKNSGQATSQEQSKEQLDMLGRVRRYRNTFAEILVIGSILQKLEGEELNEFERWREEEDTELGERDIRVGQDGRPQGEGEDLDKLAEEKWGGLTGRIFQRHKRKIVEKDLGDLAKV</sequence>
<feature type="transmembrane region" description="Helical" evidence="10">
    <location>
        <begin position="273"/>
        <end position="296"/>
    </location>
</feature>
<gene>
    <name evidence="12" type="ORF">CI109_100549</name>
</gene>
<proteinExistence type="inferred from homology"/>
<dbReference type="Pfam" id="PF07885">
    <property type="entry name" value="Ion_trans_2"/>
    <property type="match status" value="2"/>
</dbReference>
<dbReference type="GO" id="GO:0022841">
    <property type="term" value="F:potassium ion leak channel activity"/>
    <property type="evidence" value="ECO:0007669"/>
    <property type="project" value="TreeGrafter"/>
</dbReference>
<feature type="transmembrane region" description="Helical" evidence="10">
    <location>
        <begin position="175"/>
        <end position="198"/>
    </location>
</feature>
<feature type="transmembrane region" description="Helical" evidence="10">
    <location>
        <begin position="351"/>
        <end position="369"/>
    </location>
</feature>
<evidence type="ECO:0000256" key="9">
    <source>
        <dbReference type="SAM" id="MobiDB-lite"/>
    </source>
</evidence>
<dbReference type="KEGG" id="ksn:43588828"/>
<feature type="transmembrane region" description="Helical" evidence="10">
    <location>
        <begin position="104"/>
        <end position="123"/>
    </location>
</feature>
<evidence type="ECO:0000256" key="4">
    <source>
        <dbReference type="ARBA" id="ARBA00022989"/>
    </source>
</evidence>
<keyword evidence="5 8" id="KW-0406">Ion transport</keyword>
<evidence type="ECO:0000256" key="8">
    <source>
        <dbReference type="RuleBase" id="RU003857"/>
    </source>
</evidence>
<comment type="similarity">
    <text evidence="8">Belongs to the two pore domain potassium channel (TC 1.A.1.8) family.</text>
</comment>
<dbReference type="AlphaFoldDB" id="A0A5M6C0M4"/>
<dbReference type="PANTHER" id="PTHR11003:SF291">
    <property type="entry name" value="IP11374P"/>
    <property type="match status" value="1"/>
</dbReference>
<feature type="transmembrane region" description="Helical" evidence="10">
    <location>
        <begin position="405"/>
        <end position="423"/>
    </location>
</feature>
<feature type="domain" description="Potassium channel" evidence="11">
    <location>
        <begin position="229"/>
        <end position="283"/>
    </location>
</feature>
<dbReference type="OrthoDB" id="297496at2759"/>
<feature type="region of interest" description="Disordered" evidence="9">
    <location>
        <begin position="473"/>
        <end position="602"/>
    </location>
</feature>
<reference evidence="12" key="1">
    <citation type="submission" date="2017-08" db="EMBL/GenBank/DDBJ databases">
        <authorList>
            <person name="Cuomo C."/>
            <person name="Billmyre B."/>
            <person name="Heitman J."/>
        </authorList>
    </citation>
    <scope>NUCLEOTIDE SEQUENCE</scope>
    <source>
        <strain evidence="12">CBS 12478</strain>
    </source>
</reference>
<evidence type="ECO:0000256" key="5">
    <source>
        <dbReference type="ARBA" id="ARBA00023065"/>
    </source>
</evidence>
<dbReference type="InterPro" id="IPR003280">
    <property type="entry name" value="2pore_dom_K_chnl"/>
</dbReference>
<dbReference type="PRINTS" id="PR01333">
    <property type="entry name" value="2POREKCHANEL"/>
</dbReference>
<keyword evidence="13" id="KW-1185">Reference proteome</keyword>
<dbReference type="Proteomes" id="UP000322225">
    <property type="component" value="Chromosome 1"/>
</dbReference>
<dbReference type="SUPFAM" id="SSF81324">
    <property type="entry name" value="Voltage-gated potassium channels"/>
    <property type="match status" value="2"/>
</dbReference>
<evidence type="ECO:0000256" key="10">
    <source>
        <dbReference type="SAM" id="Phobius"/>
    </source>
</evidence>
<dbReference type="GO" id="GO:0030322">
    <property type="term" value="P:stabilization of membrane potential"/>
    <property type="evidence" value="ECO:0007669"/>
    <property type="project" value="TreeGrafter"/>
</dbReference>
<dbReference type="GO" id="GO:0005886">
    <property type="term" value="C:plasma membrane"/>
    <property type="evidence" value="ECO:0007669"/>
    <property type="project" value="TreeGrafter"/>
</dbReference>
<evidence type="ECO:0000256" key="3">
    <source>
        <dbReference type="ARBA" id="ARBA00022692"/>
    </source>
</evidence>
<feature type="transmembrane region" description="Helical" evidence="10">
    <location>
        <begin position="218"/>
        <end position="237"/>
    </location>
</feature>
<feature type="compositionally biased region" description="Basic and acidic residues" evidence="9">
    <location>
        <begin position="563"/>
        <end position="581"/>
    </location>
</feature>
<feature type="compositionally biased region" description="Basic and acidic residues" evidence="9">
    <location>
        <begin position="531"/>
        <end position="545"/>
    </location>
</feature>
<evidence type="ECO:0000256" key="1">
    <source>
        <dbReference type="ARBA" id="ARBA00004141"/>
    </source>
</evidence>
<feature type="transmembrane region" description="Helical" evidence="10">
    <location>
        <begin position="143"/>
        <end position="163"/>
    </location>
</feature>
<feature type="domain" description="Potassium channel" evidence="11">
    <location>
        <begin position="358"/>
        <end position="422"/>
    </location>
</feature>
<dbReference type="PANTHER" id="PTHR11003">
    <property type="entry name" value="POTASSIUM CHANNEL, SUBFAMILY K"/>
    <property type="match status" value="1"/>
</dbReference>
<dbReference type="EMBL" id="CP144051">
    <property type="protein sequence ID" value="WWD16124.1"/>
    <property type="molecule type" value="Genomic_DNA"/>
</dbReference>
<keyword evidence="7 8" id="KW-0407">Ion channel</keyword>
<feature type="compositionally biased region" description="Basic residues" evidence="9">
    <location>
        <begin position="1"/>
        <end position="17"/>
    </location>
</feature>
<evidence type="ECO:0000313" key="13">
    <source>
        <dbReference type="Proteomes" id="UP000322225"/>
    </source>
</evidence>
<feature type="compositionally biased region" description="Basic and acidic residues" evidence="9">
    <location>
        <begin position="493"/>
        <end position="502"/>
    </location>
</feature>
<protein>
    <recommendedName>
        <fullName evidence="11">Potassium channel domain-containing protein</fullName>
    </recommendedName>
</protein>
<evidence type="ECO:0000256" key="6">
    <source>
        <dbReference type="ARBA" id="ARBA00023136"/>
    </source>
</evidence>
<dbReference type="Gene3D" id="1.10.287.70">
    <property type="match status" value="2"/>
</dbReference>
<keyword evidence="3 8" id="KW-0812">Transmembrane</keyword>
<keyword evidence="6 10" id="KW-0472">Membrane</keyword>
<accession>A0A5M6C0M4</accession>
<feature type="region of interest" description="Disordered" evidence="9">
    <location>
        <begin position="746"/>
        <end position="771"/>
    </location>
</feature>
<comment type="subcellular location">
    <subcellularLocation>
        <location evidence="1">Membrane</location>
        <topology evidence="1">Multi-pass membrane protein</topology>
    </subcellularLocation>
</comment>
<organism evidence="12 13">
    <name type="scientific">Kwoniella shandongensis</name>
    <dbReference type="NCBI Taxonomy" id="1734106"/>
    <lineage>
        <taxon>Eukaryota</taxon>
        <taxon>Fungi</taxon>
        <taxon>Dikarya</taxon>
        <taxon>Basidiomycota</taxon>
        <taxon>Agaricomycotina</taxon>
        <taxon>Tremellomycetes</taxon>
        <taxon>Tremellales</taxon>
        <taxon>Cryptococcaceae</taxon>
        <taxon>Kwoniella</taxon>
    </lineage>
</organism>
<dbReference type="RefSeq" id="XP_031861169.1">
    <property type="nucleotide sequence ID" value="XM_032004691.1"/>
</dbReference>
<evidence type="ECO:0000259" key="11">
    <source>
        <dbReference type="Pfam" id="PF07885"/>
    </source>
</evidence>
<reference evidence="12" key="2">
    <citation type="submission" date="2024-01" db="EMBL/GenBank/DDBJ databases">
        <title>Comparative genomics of Cryptococcus and Kwoniella reveals pathogenesis evolution and contrasting modes of karyotype evolution via chromosome fusion or intercentromeric recombination.</title>
        <authorList>
            <person name="Coelho M.A."/>
            <person name="David-Palma M."/>
            <person name="Shea T."/>
            <person name="Bowers K."/>
            <person name="McGinley-Smith S."/>
            <person name="Mohammad A.W."/>
            <person name="Gnirke A."/>
            <person name="Yurkov A.M."/>
            <person name="Nowrousian M."/>
            <person name="Sun S."/>
            <person name="Cuomo C.A."/>
            <person name="Heitman J."/>
        </authorList>
    </citation>
    <scope>NUCLEOTIDE SEQUENCE</scope>
    <source>
        <strain evidence="12">CBS 12478</strain>
    </source>
</reference>
<evidence type="ECO:0000313" key="12">
    <source>
        <dbReference type="EMBL" id="WWD16124.1"/>
    </source>
</evidence>
<dbReference type="GeneID" id="43588828"/>
<feature type="transmembrane region" description="Helical" evidence="10">
    <location>
        <begin position="375"/>
        <end position="393"/>
    </location>
</feature>
<keyword evidence="4 10" id="KW-1133">Transmembrane helix</keyword>
<dbReference type="GO" id="GO:0015271">
    <property type="term" value="F:outward rectifier potassium channel activity"/>
    <property type="evidence" value="ECO:0007669"/>
    <property type="project" value="TreeGrafter"/>
</dbReference>
<evidence type="ECO:0000256" key="7">
    <source>
        <dbReference type="ARBA" id="ARBA00023303"/>
    </source>
</evidence>